<evidence type="ECO:0000313" key="1">
    <source>
        <dbReference type="EMBL" id="MBO8471120.1"/>
    </source>
</evidence>
<protein>
    <recommendedName>
        <fullName evidence="3">Sigma-70 family RNA polymerase sigma factor</fullName>
    </recommendedName>
</protein>
<dbReference type="EMBL" id="JADIMB010000069">
    <property type="protein sequence ID" value="MBO8471120.1"/>
    <property type="molecule type" value="Genomic_DNA"/>
</dbReference>
<dbReference type="GO" id="GO:0003700">
    <property type="term" value="F:DNA-binding transcription factor activity"/>
    <property type="evidence" value="ECO:0007669"/>
    <property type="project" value="InterPro"/>
</dbReference>
<dbReference type="SUPFAM" id="SSF88946">
    <property type="entry name" value="Sigma2 domain of RNA polymerase sigma factors"/>
    <property type="match status" value="1"/>
</dbReference>
<sequence length="216" mass="25251">MRRLDDSGLVALINKQGEKGLDVMYRQYRGEFLNWGRSYFRTSDNHALIDLYTDSCLSAYDNVRSGKYRLTENAGFKSYLFKIAVFKFKNRARGLANDPIANSVADFFEKFEKKINNADARTVPEMFPQYEKIVDDNEIDETRKHKVKIVREVVFCEMTEPCKSLLKYIYYDKLTGKDITALMPYKNTDTVKSQALRCRRKLAEVLNRKFKDEGLL</sequence>
<organism evidence="1 2">
    <name type="scientific">Candidatus Cryptobacteroides faecavium</name>
    <dbReference type="NCBI Taxonomy" id="2840762"/>
    <lineage>
        <taxon>Bacteria</taxon>
        <taxon>Pseudomonadati</taxon>
        <taxon>Bacteroidota</taxon>
        <taxon>Bacteroidia</taxon>
        <taxon>Bacteroidales</taxon>
        <taxon>Candidatus Cryptobacteroides</taxon>
    </lineage>
</organism>
<comment type="caution">
    <text evidence="1">The sequence shown here is derived from an EMBL/GenBank/DDBJ whole genome shotgun (WGS) entry which is preliminary data.</text>
</comment>
<reference evidence="1" key="2">
    <citation type="journal article" date="2021" name="PeerJ">
        <title>Extensive microbial diversity within the chicken gut microbiome revealed by metagenomics and culture.</title>
        <authorList>
            <person name="Gilroy R."/>
            <person name="Ravi A."/>
            <person name="Getino M."/>
            <person name="Pursley I."/>
            <person name="Horton D.L."/>
            <person name="Alikhan N.F."/>
            <person name="Baker D."/>
            <person name="Gharbi K."/>
            <person name="Hall N."/>
            <person name="Watson M."/>
            <person name="Adriaenssens E.M."/>
            <person name="Foster-Nyarko E."/>
            <person name="Jarju S."/>
            <person name="Secka A."/>
            <person name="Antonio M."/>
            <person name="Oren A."/>
            <person name="Chaudhuri R.R."/>
            <person name="La Ragione R."/>
            <person name="Hildebrand F."/>
            <person name="Pallen M.J."/>
        </authorList>
    </citation>
    <scope>NUCLEOTIDE SEQUENCE</scope>
    <source>
        <strain evidence="1">B2-22910</strain>
    </source>
</reference>
<evidence type="ECO:0008006" key="3">
    <source>
        <dbReference type="Google" id="ProtNLM"/>
    </source>
</evidence>
<proteinExistence type="predicted"/>
<dbReference type="Proteomes" id="UP000823603">
    <property type="component" value="Unassembled WGS sequence"/>
</dbReference>
<accession>A0A9D9IFH7</accession>
<evidence type="ECO:0000313" key="2">
    <source>
        <dbReference type="Proteomes" id="UP000823603"/>
    </source>
</evidence>
<dbReference type="InterPro" id="IPR013325">
    <property type="entry name" value="RNA_pol_sigma_r2"/>
</dbReference>
<reference evidence="1" key="1">
    <citation type="submission" date="2020-10" db="EMBL/GenBank/DDBJ databases">
        <authorList>
            <person name="Gilroy R."/>
        </authorList>
    </citation>
    <scope>NUCLEOTIDE SEQUENCE</scope>
    <source>
        <strain evidence="1">B2-22910</strain>
    </source>
</reference>
<dbReference type="Gene3D" id="1.10.1740.10">
    <property type="match status" value="1"/>
</dbReference>
<dbReference type="AlphaFoldDB" id="A0A9D9IFH7"/>
<gene>
    <name evidence="1" type="ORF">IAB82_04920</name>
</gene>
<name>A0A9D9IFH7_9BACT</name>
<dbReference type="GO" id="GO:0006352">
    <property type="term" value="P:DNA-templated transcription initiation"/>
    <property type="evidence" value="ECO:0007669"/>
    <property type="project" value="InterPro"/>
</dbReference>